<accession>A0A8D9H6V7</accession>
<dbReference type="Gramene" id="A02p26870.2_BraZ1">
    <property type="protein sequence ID" value="A02p26870.2_BraZ1.CDS"/>
    <property type="gene ID" value="A02g26870.2_BraZ1"/>
</dbReference>
<evidence type="ECO:0000313" key="1">
    <source>
        <dbReference type="EMBL" id="CAG7893735.1"/>
    </source>
</evidence>
<organism evidence="1 2">
    <name type="scientific">Brassica campestris</name>
    <name type="common">Field mustard</name>
    <dbReference type="NCBI Taxonomy" id="3711"/>
    <lineage>
        <taxon>Eukaryota</taxon>
        <taxon>Viridiplantae</taxon>
        <taxon>Streptophyta</taxon>
        <taxon>Embryophyta</taxon>
        <taxon>Tracheophyta</taxon>
        <taxon>Spermatophyta</taxon>
        <taxon>Magnoliopsida</taxon>
        <taxon>eudicotyledons</taxon>
        <taxon>Gunneridae</taxon>
        <taxon>Pentapetalae</taxon>
        <taxon>rosids</taxon>
        <taxon>malvids</taxon>
        <taxon>Brassicales</taxon>
        <taxon>Brassicaceae</taxon>
        <taxon>Brassiceae</taxon>
        <taxon>Brassica</taxon>
    </lineage>
</organism>
<name>A0A8D9H6V7_BRACM</name>
<dbReference type="Proteomes" id="UP000694005">
    <property type="component" value="Chromosome A02"/>
</dbReference>
<dbReference type="InterPro" id="IPR029068">
    <property type="entry name" value="Glyas_Bleomycin-R_OHBP_Dase"/>
</dbReference>
<dbReference type="Gene3D" id="3.10.180.10">
    <property type="entry name" value="2,3-Dihydroxybiphenyl 1,2-Dioxygenase, domain 1"/>
    <property type="match status" value="1"/>
</dbReference>
<evidence type="ECO:0000313" key="2">
    <source>
        <dbReference type="Proteomes" id="UP000694005"/>
    </source>
</evidence>
<reference evidence="1 2" key="1">
    <citation type="submission" date="2021-07" db="EMBL/GenBank/DDBJ databases">
        <authorList>
            <consortium name="Genoscope - CEA"/>
            <person name="William W."/>
        </authorList>
    </citation>
    <scope>NUCLEOTIDE SEQUENCE [LARGE SCALE GENOMIC DNA]</scope>
</reference>
<gene>
    <name evidence="1" type="ORF">BRAPAZ1V2_A02P26870.2</name>
</gene>
<proteinExistence type="predicted"/>
<sequence length="276" mass="31594">MEHLLMLKKKFKQHLYVNPGSLGEAADYYVESFGSVKKKGFFFPHCIELFVADTTLVLSEGIKDPARETQIRLEVPVNVIEVKEKALRAQNAVDYSEFISPEERARGIEAKVLDPYGYIWALSQAETSNICKLCFCSSSIHLCETLCTHPKTLTWINHVSQMSASVQELRDSIILEEVYRYMVVIRWAHLIVRFSSKEIGREVYDASERLDKVLLRVHSRLECVRLDLDRSPLEEWKRGVASVLTLLRTILAKIGIKEGMNDAINEELVHWIGLLA</sequence>
<dbReference type="SUPFAM" id="SSF54593">
    <property type="entry name" value="Glyoxalase/Bleomycin resistance protein/Dihydroxybiphenyl dioxygenase"/>
    <property type="match status" value="1"/>
</dbReference>
<dbReference type="AlphaFoldDB" id="A0A8D9H6V7"/>
<dbReference type="EMBL" id="LS974618">
    <property type="protein sequence ID" value="CAG7893735.1"/>
    <property type="molecule type" value="Genomic_DNA"/>
</dbReference>
<protein>
    <submittedName>
        <fullName evidence="1">Uncharacterized protein</fullName>
    </submittedName>
</protein>